<dbReference type="InterPro" id="IPR004013">
    <property type="entry name" value="PHP_dom"/>
</dbReference>
<dbReference type="InterPro" id="IPR003141">
    <property type="entry name" value="Pol/His_phosphatase_N"/>
</dbReference>
<dbReference type="GO" id="GO:0006260">
    <property type="term" value="P:DNA replication"/>
    <property type="evidence" value="ECO:0007669"/>
    <property type="project" value="InterPro"/>
</dbReference>
<dbReference type="SUPFAM" id="SSF89550">
    <property type="entry name" value="PHP domain-like"/>
    <property type="match status" value="1"/>
</dbReference>
<dbReference type="PANTHER" id="PTHR32294">
    <property type="entry name" value="DNA POLYMERASE III SUBUNIT ALPHA"/>
    <property type="match status" value="1"/>
</dbReference>
<dbReference type="AlphaFoldDB" id="A0A382YQ72"/>
<organism evidence="2">
    <name type="scientific">marine metagenome</name>
    <dbReference type="NCBI Taxonomy" id="408172"/>
    <lineage>
        <taxon>unclassified sequences</taxon>
        <taxon>metagenomes</taxon>
        <taxon>ecological metagenomes</taxon>
    </lineage>
</organism>
<feature type="non-terminal residue" evidence="2">
    <location>
        <position position="170"/>
    </location>
</feature>
<dbReference type="InterPro" id="IPR004805">
    <property type="entry name" value="DnaE2/DnaE/PolC"/>
</dbReference>
<dbReference type="InterPro" id="IPR016195">
    <property type="entry name" value="Pol/histidinol_Pase-like"/>
</dbReference>
<accession>A0A382YQ72</accession>
<name>A0A382YQ72_9ZZZZ</name>
<dbReference type="Pfam" id="PF02811">
    <property type="entry name" value="PHP"/>
    <property type="match status" value="1"/>
</dbReference>
<evidence type="ECO:0000259" key="1">
    <source>
        <dbReference type="SMART" id="SM00481"/>
    </source>
</evidence>
<feature type="domain" description="Polymerase/histidinol phosphatase N-terminal" evidence="1">
    <location>
        <begin position="6"/>
        <end position="73"/>
    </location>
</feature>
<dbReference type="Gene3D" id="3.20.20.140">
    <property type="entry name" value="Metal-dependent hydrolases"/>
    <property type="match status" value="1"/>
</dbReference>
<dbReference type="SMART" id="SM00481">
    <property type="entry name" value="POLIIIAc"/>
    <property type="match status" value="1"/>
</dbReference>
<dbReference type="PANTHER" id="PTHR32294:SF0">
    <property type="entry name" value="DNA POLYMERASE III SUBUNIT ALPHA"/>
    <property type="match status" value="1"/>
</dbReference>
<dbReference type="EMBL" id="UINC01177676">
    <property type="protein sequence ID" value="SVD85446.1"/>
    <property type="molecule type" value="Genomic_DNA"/>
</dbReference>
<dbReference type="GO" id="GO:0008408">
    <property type="term" value="F:3'-5' exonuclease activity"/>
    <property type="evidence" value="ECO:0007669"/>
    <property type="project" value="InterPro"/>
</dbReference>
<sequence>MEHLVTHLHVHTEYSMLDGLSKLKPLVDRASELGMESLAITDHGGLYGAIDFYKLAKAAGVKPIIGCEMYVASGSRFDRNPSDKIHHLTVLAKDSVGYKNLVKLVTASHLEGFYKKPRIDRDLIEKHSEGLAVLSGCPSGEVPSLIHQGRYDEARNTAEWYKEVFGSYFL</sequence>
<evidence type="ECO:0000313" key="2">
    <source>
        <dbReference type="EMBL" id="SVD85446.1"/>
    </source>
</evidence>
<proteinExistence type="predicted"/>
<protein>
    <recommendedName>
        <fullName evidence="1">Polymerase/histidinol phosphatase N-terminal domain-containing protein</fullName>
    </recommendedName>
</protein>
<gene>
    <name evidence="2" type="ORF">METZ01_LOCUS438300</name>
</gene>
<reference evidence="2" key="1">
    <citation type="submission" date="2018-05" db="EMBL/GenBank/DDBJ databases">
        <authorList>
            <person name="Lanie J.A."/>
            <person name="Ng W.-L."/>
            <person name="Kazmierczak K.M."/>
            <person name="Andrzejewski T.M."/>
            <person name="Davidsen T.M."/>
            <person name="Wayne K.J."/>
            <person name="Tettelin H."/>
            <person name="Glass J.I."/>
            <person name="Rusch D."/>
            <person name="Podicherti R."/>
            <person name="Tsui H.-C.T."/>
            <person name="Winkler M.E."/>
        </authorList>
    </citation>
    <scope>NUCLEOTIDE SEQUENCE</scope>
</reference>